<sequence>MFNTHREQSLEDQVKSSFKTKAKMFLFTIALSKVVDLSLQLLMSTVEYVSCYKGHQCPGPAEKASTEDKSMGDLYVTLDSTDIKLSEAQISTLRGDPQLRASLANGSLRDVLKTIAISEDPISTMAPYMGDATFSGFVNNVLALLDCVDQTNHLD</sequence>
<dbReference type="STRING" id="5865.A7AW65"/>
<proteinExistence type="predicted"/>
<dbReference type="InParanoid" id="A7AW65"/>
<dbReference type="Proteomes" id="UP000002173">
    <property type="component" value="Chromosome 1"/>
</dbReference>
<dbReference type="AlphaFoldDB" id="A7AW65"/>
<evidence type="ECO:0000313" key="1">
    <source>
        <dbReference type="EMBL" id="EDO05293.1"/>
    </source>
</evidence>
<comment type="caution">
    <text evidence="1">The sequence shown here is derived from an EMBL/GenBank/DDBJ whole genome shotgun (WGS) entry which is preliminary data.</text>
</comment>
<gene>
    <name evidence="1" type="ORF">BBOV_I002100</name>
</gene>
<dbReference type="EMBL" id="AAXT01000005">
    <property type="protein sequence ID" value="EDO05293.1"/>
    <property type="molecule type" value="Genomic_DNA"/>
</dbReference>
<protein>
    <submittedName>
        <fullName evidence="1">Uncharacterized protein</fullName>
    </submittedName>
</protein>
<dbReference type="OMA" id="FNTHREQ"/>
<dbReference type="VEuPathDB" id="PiroplasmaDB:BBOV_I002100"/>
<evidence type="ECO:0000313" key="2">
    <source>
        <dbReference type="Proteomes" id="UP000002173"/>
    </source>
</evidence>
<reference evidence="1 2" key="1">
    <citation type="journal article" date="2007" name="PLoS Pathog.">
        <title>Genome sequence of Babesia bovis and comparative analysis of apicomplexan hemoprotozoa.</title>
        <authorList>
            <person name="Brayton K.A."/>
            <person name="Lau A.O.T."/>
            <person name="Herndon D.R."/>
            <person name="Hannick L."/>
            <person name="Kappmeyer L.S."/>
            <person name="Berens S.J."/>
            <person name="Bidwell S.L."/>
            <person name="Brown W.C."/>
            <person name="Crabtree J."/>
            <person name="Fadrosh D."/>
            <person name="Feldblum T."/>
            <person name="Forberger H.A."/>
            <person name="Haas B.J."/>
            <person name="Howell J.M."/>
            <person name="Khouri H."/>
            <person name="Koo H."/>
            <person name="Mann D.J."/>
            <person name="Norimine J."/>
            <person name="Paulsen I.T."/>
            <person name="Radune D."/>
            <person name="Ren Q."/>
            <person name="Smith R.K. Jr."/>
            <person name="Suarez C.E."/>
            <person name="White O."/>
            <person name="Wortman J.R."/>
            <person name="Knowles D.P. Jr."/>
            <person name="McElwain T.F."/>
            <person name="Nene V.M."/>
        </authorList>
    </citation>
    <scope>NUCLEOTIDE SEQUENCE [LARGE SCALE GENOMIC DNA]</scope>
    <source>
        <strain evidence="1">T2Bo</strain>
    </source>
</reference>
<accession>A7AW65</accession>
<name>A7AW65_BABBO</name>
<keyword evidence="2" id="KW-1185">Reference proteome</keyword>
<organism evidence="1 2">
    <name type="scientific">Babesia bovis</name>
    <dbReference type="NCBI Taxonomy" id="5865"/>
    <lineage>
        <taxon>Eukaryota</taxon>
        <taxon>Sar</taxon>
        <taxon>Alveolata</taxon>
        <taxon>Apicomplexa</taxon>
        <taxon>Aconoidasida</taxon>
        <taxon>Piroplasmida</taxon>
        <taxon>Babesiidae</taxon>
        <taxon>Babesia</taxon>
    </lineage>
</organism>